<keyword evidence="3" id="KW-1185">Reference proteome</keyword>
<evidence type="ECO:0000313" key="3">
    <source>
        <dbReference type="Proteomes" id="UP001050808"/>
    </source>
</evidence>
<comment type="caution">
    <text evidence="2">The sequence shown here is derived from an EMBL/GenBank/DDBJ whole genome shotgun (WGS) entry which is preliminary data.</text>
</comment>
<evidence type="ECO:0000313" key="2">
    <source>
        <dbReference type="EMBL" id="GHI42006.1"/>
    </source>
</evidence>
<sequence length="87" mass="9494">MASARIVVHRPRGTGGRRVSADARLLGPAFNDRDLVEILRRAGIDETTAEDWVAGDSSRIEWRGGRPISTSRRNAGHECARRALATA</sequence>
<evidence type="ECO:0000256" key="1">
    <source>
        <dbReference type="SAM" id="MobiDB-lite"/>
    </source>
</evidence>
<accession>A0ABQ3QXK0</accession>
<proteinExistence type="predicted"/>
<feature type="region of interest" description="Disordered" evidence="1">
    <location>
        <begin position="64"/>
        <end position="87"/>
    </location>
</feature>
<protein>
    <submittedName>
        <fullName evidence="2">Uncharacterized protein</fullName>
    </submittedName>
</protein>
<dbReference type="RefSeq" id="WP_226599736.1">
    <property type="nucleotide sequence ID" value="NZ_BMUA01000008.1"/>
</dbReference>
<dbReference type="EMBL" id="BNDY01000017">
    <property type="protein sequence ID" value="GHI42006.1"/>
    <property type="molecule type" value="Genomic_DNA"/>
</dbReference>
<reference evidence="2" key="1">
    <citation type="submission" date="2024-05" db="EMBL/GenBank/DDBJ databases">
        <title>Whole genome shotgun sequence of Streptomyces violascens NBRC 12920.</title>
        <authorList>
            <person name="Komaki H."/>
            <person name="Tamura T."/>
        </authorList>
    </citation>
    <scope>NUCLEOTIDE SEQUENCE</scope>
    <source>
        <strain evidence="2">NBRC 12920</strain>
    </source>
</reference>
<organism evidence="2 3">
    <name type="scientific">Streptomyces violascens</name>
    <dbReference type="NCBI Taxonomy" id="67381"/>
    <lineage>
        <taxon>Bacteria</taxon>
        <taxon>Bacillati</taxon>
        <taxon>Actinomycetota</taxon>
        <taxon>Actinomycetes</taxon>
        <taxon>Kitasatosporales</taxon>
        <taxon>Streptomycetaceae</taxon>
        <taxon>Streptomyces</taxon>
    </lineage>
</organism>
<name>A0ABQ3QXK0_9ACTN</name>
<dbReference type="Proteomes" id="UP001050808">
    <property type="component" value="Unassembled WGS sequence"/>
</dbReference>
<gene>
    <name evidence="2" type="ORF">Sviol_64140</name>
</gene>